<gene>
    <name evidence="1" type="ORF">DEA37_0015201</name>
</gene>
<evidence type="ECO:0000313" key="1">
    <source>
        <dbReference type="EMBL" id="KAA3681676.1"/>
    </source>
</evidence>
<dbReference type="Proteomes" id="UP000324629">
    <property type="component" value="Unassembled WGS sequence"/>
</dbReference>
<proteinExistence type="predicted"/>
<dbReference type="EMBL" id="QNGE01000151">
    <property type="protein sequence ID" value="KAA3681676.1"/>
    <property type="molecule type" value="Genomic_DNA"/>
</dbReference>
<name>A0A5J4P170_9TREM</name>
<dbReference type="AlphaFoldDB" id="A0A5J4P170"/>
<reference evidence="1 2" key="1">
    <citation type="journal article" date="2019" name="Gigascience">
        <title>Whole-genome sequence of the oriental lung fluke Paragonimus westermani.</title>
        <authorList>
            <person name="Oey H."/>
            <person name="Zakrzewski M."/>
            <person name="Narain K."/>
            <person name="Devi K.R."/>
            <person name="Agatsuma T."/>
            <person name="Nawaratna S."/>
            <person name="Gobert G.N."/>
            <person name="Jones M.K."/>
            <person name="Ragan M.A."/>
            <person name="McManus D.P."/>
            <person name="Krause L."/>
        </authorList>
    </citation>
    <scope>NUCLEOTIDE SEQUENCE [LARGE SCALE GENOMIC DNA]</scope>
    <source>
        <strain evidence="1 2">IND2009</strain>
    </source>
</reference>
<organism evidence="1 2">
    <name type="scientific">Paragonimus westermani</name>
    <dbReference type="NCBI Taxonomy" id="34504"/>
    <lineage>
        <taxon>Eukaryota</taxon>
        <taxon>Metazoa</taxon>
        <taxon>Spiralia</taxon>
        <taxon>Lophotrochozoa</taxon>
        <taxon>Platyhelminthes</taxon>
        <taxon>Trematoda</taxon>
        <taxon>Digenea</taxon>
        <taxon>Plagiorchiida</taxon>
        <taxon>Troglotremata</taxon>
        <taxon>Troglotrematidae</taxon>
        <taxon>Paragonimus</taxon>
    </lineage>
</organism>
<protein>
    <submittedName>
        <fullName evidence="1">Uncharacterized protein</fullName>
    </submittedName>
</protein>
<accession>A0A5J4P170</accession>
<comment type="caution">
    <text evidence="1">The sequence shown here is derived from an EMBL/GenBank/DDBJ whole genome shotgun (WGS) entry which is preliminary data.</text>
</comment>
<keyword evidence="2" id="KW-1185">Reference proteome</keyword>
<evidence type="ECO:0000313" key="2">
    <source>
        <dbReference type="Proteomes" id="UP000324629"/>
    </source>
</evidence>
<sequence>MLSATMLELGIWLIWNSRNKTDTREPLSTASWHSNSALVVNNQVGDSGGNGELETPLLIGQSDVVASGNPYMTYSEFRGNFFKSQGKAFKWLGAFSVPYNAQKLCNCSQRPCGSHSINKSQLRSLAFLDGIRFITMLWIILGHCVAFSSLSSSELHRLSINL</sequence>